<dbReference type="Pfam" id="PF13499">
    <property type="entry name" value="EF-hand_7"/>
    <property type="match status" value="1"/>
</dbReference>
<sequence length="253" mass="28489">MERAFPPVRWIPADDANHTVSDRPRAHPVDFVVVHVTEETFADTRRIFQDPRAKVSAHYLVGSADGRVAQFVREKDIAWHAGNWDYNTRSIGIEHEGWPDRPEYFTDALYDASARLAAAVCHRYGIPVTRDRVIGHSEVPGATHTDPGPHWDWDRYLDLVSRQLICAGQSRTQGEAHMADIDIETRKAEARKAFDRFDVNGDGFITAAEYKSVMAQLGDFNVTETVAQALINKKDGNADGVLSFDEFWASLNH</sequence>
<evidence type="ECO:0000256" key="4">
    <source>
        <dbReference type="ARBA" id="ARBA00023316"/>
    </source>
</evidence>
<keyword evidence="7" id="KW-1185">Reference proteome</keyword>
<dbReference type="SMART" id="SM00644">
    <property type="entry name" value="Ami_2"/>
    <property type="match status" value="1"/>
</dbReference>
<dbReference type="SMART" id="SM00054">
    <property type="entry name" value="EFh"/>
    <property type="match status" value="2"/>
</dbReference>
<dbReference type="InterPro" id="IPR036505">
    <property type="entry name" value="Amidase/PGRP_sf"/>
</dbReference>
<dbReference type="SUPFAM" id="SSF55846">
    <property type="entry name" value="N-acetylmuramoyl-L-alanine amidase-like"/>
    <property type="match status" value="1"/>
</dbReference>
<dbReference type="Pfam" id="PF01510">
    <property type="entry name" value="Amidase_2"/>
    <property type="match status" value="1"/>
</dbReference>
<dbReference type="PANTHER" id="PTHR30417">
    <property type="entry name" value="N-ACETYLMURAMOYL-L-ALANINE AMIDASE AMID"/>
    <property type="match status" value="1"/>
</dbReference>
<dbReference type="Gene3D" id="3.40.80.10">
    <property type="entry name" value="Peptidoglycan recognition protein-like"/>
    <property type="match status" value="1"/>
</dbReference>
<dbReference type="GO" id="GO:0071555">
    <property type="term" value="P:cell wall organization"/>
    <property type="evidence" value="ECO:0007669"/>
    <property type="project" value="UniProtKB-KW"/>
</dbReference>
<dbReference type="InterPro" id="IPR051206">
    <property type="entry name" value="NAMLAA_amidase_2"/>
</dbReference>
<dbReference type="InterPro" id="IPR002502">
    <property type="entry name" value="Amidase_domain"/>
</dbReference>
<evidence type="ECO:0000256" key="1">
    <source>
        <dbReference type="ARBA" id="ARBA00001561"/>
    </source>
</evidence>
<keyword evidence="3" id="KW-0378">Hydrolase</keyword>
<dbReference type="InterPro" id="IPR002048">
    <property type="entry name" value="EF_hand_dom"/>
</dbReference>
<accession>A0A939FQZ4</accession>
<dbReference type="InterPro" id="IPR018247">
    <property type="entry name" value="EF_Hand_1_Ca_BS"/>
</dbReference>
<dbReference type="CDD" id="cd06583">
    <property type="entry name" value="PGRP"/>
    <property type="match status" value="1"/>
</dbReference>
<reference evidence="6" key="1">
    <citation type="submission" date="2021-03" db="EMBL/GenBank/DDBJ databases">
        <title>Streptomyces strains.</title>
        <authorList>
            <person name="Lund M.B."/>
            <person name="Toerring T."/>
        </authorList>
    </citation>
    <scope>NUCLEOTIDE SEQUENCE</scope>
    <source>
        <strain evidence="6">JCM 4242</strain>
    </source>
</reference>
<dbReference type="EC" id="3.5.1.28" evidence="2"/>
<dbReference type="CDD" id="cd00051">
    <property type="entry name" value="EFh"/>
    <property type="match status" value="1"/>
</dbReference>
<evidence type="ECO:0000256" key="3">
    <source>
        <dbReference type="ARBA" id="ARBA00022801"/>
    </source>
</evidence>
<evidence type="ECO:0000313" key="6">
    <source>
        <dbReference type="EMBL" id="MBO0655161.1"/>
    </source>
</evidence>
<dbReference type="PROSITE" id="PS50222">
    <property type="entry name" value="EF_HAND_2"/>
    <property type="match status" value="1"/>
</dbReference>
<name>A0A939FQZ4_9ACTN</name>
<dbReference type="Proteomes" id="UP000664781">
    <property type="component" value="Unassembled WGS sequence"/>
</dbReference>
<evidence type="ECO:0000313" key="7">
    <source>
        <dbReference type="Proteomes" id="UP000664781"/>
    </source>
</evidence>
<proteinExistence type="predicted"/>
<evidence type="ECO:0000259" key="5">
    <source>
        <dbReference type="PROSITE" id="PS50222"/>
    </source>
</evidence>
<dbReference type="InterPro" id="IPR011992">
    <property type="entry name" value="EF-hand-dom_pair"/>
</dbReference>
<dbReference type="GO" id="GO:0005509">
    <property type="term" value="F:calcium ion binding"/>
    <property type="evidence" value="ECO:0007669"/>
    <property type="project" value="InterPro"/>
</dbReference>
<gene>
    <name evidence="6" type="ORF">J1792_20965</name>
</gene>
<organism evidence="6 7">
    <name type="scientific">Streptomyces triculaminicus</name>
    <dbReference type="NCBI Taxonomy" id="2816232"/>
    <lineage>
        <taxon>Bacteria</taxon>
        <taxon>Bacillati</taxon>
        <taxon>Actinomycetota</taxon>
        <taxon>Actinomycetes</taxon>
        <taxon>Kitasatosporales</taxon>
        <taxon>Streptomycetaceae</taxon>
        <taxon>Streptomyces</taxon>
    </lineage>
</organism>
<dbReference type="PROSITE" id="PS00018">
    <property type="entry name" value="EF_HAND_1"/>
    <property type="match status" value="2"/>
</dbReference>
<evidence type="ECO:0000256" key="2">
    <source>
        <dbReference type="ARBA" id="ARBA00011901"/>
    </source>
</evidence>
<comment type="catalytic activity">
    <reaction evidence="1">
        <text>Hydrolyzes the link between N-acetylmuramoyl residues and L-amino acid residues in certain cell-wall glycopeptides.</text>
        <dbReference type="EC" id="3.5.1.28"/>
    </reaction>
</comment>
<dbReference type="SUPFAM" id="SSF47473">
    <property type="entry name" value="EF-hand"/>
    <property type="match status" value="1"/>
</dbReference>
<protein>
    <recommendedName>
        <fullName evidence="2">N-acetylmuramoyl-L-alanine amidase</fullName>
        <ecNumber evidence="2">3.5.1.28</ecNumber>
    </recommendedName>
</protein>
<dbReference type="Gene3D" id="1.10.238.10">
    <property type="entry name" value="EF-hand"/>
    <property type="match status" value="1"/>
</dbReference>
<dbReference type="GO" id="GO:0008745">
    <property type="term" value="F:N-acetylmuramoyl-L-alanine amidase activity"/>
    <property type="evidence" value="ECO:0007669"/>
    <property type="project" value="UniProtKB-EC"/>
</dbReference>
<feature type="domain" description="EF-hand" evidence="5">
    <location>
        <begin position="185"/>
        <end position="220"/>
    </location>
</feature>
<dbReference type="AlphaFoldDB" id="A0A939FQZ4"/>
<dbReference type="FunFam" id="3.40.80.10:FF:000006">
    <property type="entry name" value="N-acetylmuramoyl-L-alanine amidase"/>
    <property type="match status" value="1"/>
</dbReference>
<dbReference type="PANTHER" id="PTHR30417:SF1">
    <property type="entry name" value="N-ACETYLMURAMOYL-L-ALANINE AMIDASE AMID"/>
    <property type="match status" value="1"/>
</dbReference>
<dbReference type="GO" id="GO:0009253">
    <property type="term" value="P:peptidoglycan catabolic process"/>
    <property type="evidence" value="ECO:0007669"/>
    <property type="project" value="InterPro"/>
</dbReference>
<comment type="caution">
    <text evidence="6">The sequence shown here is derived from an EMBL/GenBank/DDBJ whole genome shotgun (WGS) entry which is preliminary data.</text>
</comment>
<keyword evidence="4" id="KW-0961">Cell wall biogenesis/degradation</keyword>
<dbReference type="EMBL" id="JAFMOF010000003">
    <property type="protein sequence ID" value="MBO0655161.1"/>
    <property type="molecule type" value="Genomic_DNA"/>
</dbReference>
<dbReference type="GO" id="GO:0009254">
    <property type="term" value="P:peptidoglycan turnover"/>
    <property type="evidence" value="ECO:0007669"/>
    <property type="project" value="TreeGrafter"/>
</dbReference>